<evidence type="ECO:0000256" key="11">
    <source>
        <dbReference type="ARBA" id="ARBA00023204"/>
    </source>
</evidence>
<keyword evidence="9 13" id="KW-0227">DNA damage</keyword>
<accession>A0AA37SU21</accession>
<comment type="function">
    <text evidence="13">DNA polymerase involved in damage-induced mutagenesis and translesion synthesis (TLS). It is not the major replicative DNA polymerase.</text>
</comment>
<dbReference type="GO" id="GO:0006260">
    <property type="term" value="P:DNA replication"/>
    <property type="evidence" value="ECO:0007669"/>
    <property type="project" value="UniProtKB-KW"/>
</dbReference>
<evidence type="ECO:0000256" key="1">
    <source>
        <dbReference type="ARBA" id="ARBA00004496"/>
    </source>
</evidence>
<dbReference type="Pfam" id="PF07733">
    <property type="entry name" value="DNA_pol3_alpha"/>
    <property type="match status" value="1"/>
</dbReference>
<evidence type="ECO:0000256" key="13">
    <source>
        <dbReference type="HAMAP-Rule" id="MF_01902"/>
    </source>
</evidence>
<comment type="subcellular location">
    <subcellularLocation>
        <location evidence="1 13">Cytoplasm</location>
    </subcellularLocation>
</comment>
<feature type="domain" description="Polymerase/histidinol phosphatase N-terminal" evidence="14">
    <location>
        <begin position="16"/>
        <end position="85"/>
    </location>
</feature>
<reference evidence="15" key="2">
    <citation type="submission" date="2023-01" db="EMBL/GenBank/DDBJ databases">
        <title>Draft genome sequence of Agaribacter marinus strain NBRC 110023.</title>
        <authorList>
            <person name="Sun Q."/>
            <person name="Mori K."/>
        </authorList>
    </citation>
    <scope>NUCLEOTIDE SEQUENCE</scope>
    <source>
        <strain evidence="15">NBRC 110023</strain>
    </source>
</reference>
<evidence type="ECO:0000313" key="16">
    <source>
        <dbReference type="Proteomes" id="UP001156601"/>
    </source>
</evidence>
<keyword evidence="10 13" id="KW-0239">DNA-directed DNA polymerase</keyword>
<keyword evidence="7 13" id="KW-0548">Nucleotidyltransferase</keyword>
<dbReference type="EMBL" id="BSOT01000001">
    <property type="protein sequence ID" value="GLR69097.1"/>
    <property type="molecule type" value="Genomic_DNA"/>
</dbReference>
<dbReference type="InterPro" id="IPR004365">
    <property type="entry name" value="NA-bd_OB_tRNA"/>
</dbReference>
<dbReference type="Pfam" id="PF01336">
    <property type="entry name" value="tRNA_anti-codon"/>
    <property type="match status" value="1"/>
</dbReference>
<comment type="similarity">
    <text evidence="2 13">Belongs to the DNA polymerase type-C family. DnaE2 subfamily.</text>
</comment>
<dbReference type="CDD" id="cd04485">
    <property type="entry name" value="DnaE_OBF"/>
    <property type="match status" value="1"/>
</dbReference>
<dbReference type="SUPFAM" id="SSF89550">
    <property type="entry name" value="PHP domain-like"/>
    <property type="match status" value="1"/>
</dbReference>
<evidence type="ECO:0000256" key="7">
    <source>
        <dbReference type="ARBA" id="ARBA00022695"/>
    </source>
</evidence>
<evidence type="ECO:0000256" key="6">
    <source>
        <dbReference type="ARBA" id="ARBA00022679"/>
    </source>
</evidence>
<dbReference type="RefSeq" id="WP_284215426.1">
    <property type="nucleotide sequence ID" value="NZ_BSOT01000001.1"/>
</dbReference>
<dbReference type="EC" id="2.7.7.7" evidence="3 13"/>
<keyword evidence="11 13" id="KW-0234">DNA repair</keyword>
<comment type="caution">
    <text evidence="15">The sequence shown here is derived from an EMBL/GenBank/DDBJ whole genome shotgun (WGS) entry which is preliminary data.</text>
</comment>
<evidence type="ECO:0000256" key="2">
    <source>
        <dbReference type="ARBA" id="ARBA00007391"/>
    </source>
</evidence>
<dbReference type="NCBIfam" id="NF004225">
    <property type="entry name" value="PRK05672.1"/>
    <property type="match status" value="1"/>
</dbReference>
<dbReference type="Pfam" id="PF17657">
    <property type="entry name" value="DNA_pol3_finger"/>
    <property type="match status" value="1"/>
</dbReference>
<dbReference type="GO" id="GO:0005737">
    <property type="term" value="C:cytoplasm"/>
    <property type="evidence" value="ECO:0007669"/>
    <property type="project" value="UniProtKB-SubCell"/>
</dbReference>
<dbReference type="GO" id="GO:0008408">
    <property type="term" value="F:3'-5' exonuclease activity"/>
    <property type="evidence" value="ECO:0007669"/>
    <property type="project" value="InterPro"/>
</dbReference>
<dbReference type="AlphaFoldDB" id="A0AA37SU21"/>
<keyword evidence="16" id="KW-1185">Reference proteome</keyword>
<proteinExistence type="inferred from homology"/>
<dbReference type="Gene3D" id="3.20.20.140">
    <property type="entry name" value="Metal-dependent hydrolases"/>
    <property type="match status" value="1"/>
</dbReference>
<gene>
    <name evidence="13 15" type="primary">dnaE2</name>
    <name evidence="15" type="ORF">GCM10007852_00050</name>
</gene>
<dbReference type="Pfam" id="PF14579">
    <property type="entry name" value="HHH_6"/>
    <property type="match status" value="1"/>
</dbReference>
<dbReference type="InterPro" id="IPR040982">
    <property type="entry name" value="DNA_pol3_finger"/>
</dbReference>
<protein>
    <recommendedName>
        <fullName evidence="4 13">Error-prone DNA polymerase</fullName>
        <ecNumber evidence="3 13">2.7.7.7</ecNumber>
    </recommendedName>
</protein>
<dbReference type="GO" id="GO:0006281">
    <property type="term" value="P:DNA repair"/>
    <property type="evidence" value="ECO:0007669"/>
    <property type="project" value="UniProtKB-UniRule"/>
</dbReference>
<sequence length="1039" mass="117517">MASSPNHNQDFCHSFAELVCQSNFSFLDAASHPEEMVRQAYFLGYQAIAITDECSMAGVVRAYSEIKNNHLPIKLIVGSKFIFQGQTLVLLCPNRKAYSECCRIITNARRRASKGKYELAEWDLKTIKHCFCLWLPSPKGIKENIEWGKWLKTYFKERLFLVVKRWLTSNEEDKIVTDQTIADSLSLDIIASSCALMHDPGRLPLLQCLQAIKRGCTIAELGKNTLANAEACLRPIHKLNVIFDTEWLSNACLLAAACEFSLSELAYEYPAEIVPQDLTPTEYLRALVEKGIKYRFPEGVSHRIHEIIEKELHLIQTQNYEHFFLTIYDVVQFAKSQNILYQGRGSAANSVVCYCLEITAVDPSQIDVLFERFISKERDEPPDIDVDFEHERREEVIQYIYQKYGRQRTALAATVVSYRFKSALREVGKTLGVSILDLDFFIKNINRRDGALSWQSQLSDLGLDPNSHQAKIFISLVEQLIGFPRHLSQHVGGFVISDGPLYELVPVENAAMPERTVIQWDKDDLESLKLLKVDVLALGMLTAIRKSFDMLREQYEQPCSIPFITKLGDDPQVYARIQRADTIGIFQIESRAQMSMLPRLKPACYYDLVVQIAIVRPGPIQGDMVHPYLRRRDGKEKIDYPSEKVKRVLQRTNGVPIFQEQVIQLAMVAAGFSGGEADQLRRAMATWKKTGELTKFRAKLITGMTERGYESAYAERIFEQITGFGEYGFPESHSASFAVLAYVSSWLKHYYPAVFYVGLLNSLPMGFYSPSQIIQDAKRHNIQILPVCVLASEYDHKLSFIGGNYVIQLGFRLVKGFKQSSSEVITCYRSTTVITNIQQVRNLGLPDTCLQALASADALSKLSDNRYAARWQLLDNVPSLPLLRDTLKEQPAPTYLRQPSLFDELIEDYASTGLSVKQHPIALLLNSRLLPRFTLAAQLQQLPHKSLVSVIGVVSCKQSPGTAAGVTFITLEDHTGNSNVIVWQASARAQKQAYLNAKILQVRGILERGDGDVIHIIAGKLIDLSYRLDELNTKSREFR</sequence>
<dbReference type="PANTHER" id="PTHR32294">
    <property type="entry name" value="DNA POLYMERASE III SUBUNIT ALPHA"/>
    <property type="match status" value="1"/>
</dbReference>
<evidence type="ECO:0000313" key="15">
    <source>
        <dbReference type="EMBL" id="GLR69097.1"/>
    </source>
</evidence>
<reference evidence="15" key="1">
    <citation type="journal article" date="2014" name="Int. J. Syst. Evol. Microbiol.">
        <title>Complete genome sequence of Corynebacterium casei LMG S-19264T (=DSM 44701T), isolated from a smear-ripened cheese.</title>
        <authorList>
            <consortium name="US DOE Joint Genome Institute (JGI-PGF)"/>
            <person name="Walter F."/>
            <person name="Albersmeier A."/>
            <person name="Kalinowski J."/>
            <person name="Ruckert C."/>
        </authorList>
    </citation>
    <scope>NUCLEOTIDE SEQUENCE</scope>
    <source>
        <strain evidence="15">NBRC 110023</strain>
    </source>
</reference>
<evidence type="ECO:0000256" key="5">
    <source>
        <dbReference type="ARBA" id="ARBA00022490"/>
    </source>
</evidence>
<evidence type="ECO:0000256" key="12">
    <source>
        <dbReference type="ARBA" id="ARBA00049244"/>
    </source>
</evidence>
<evidence type="ECO:0000256" key="4">
    <source>
        <dbReference type="ARBA" id="ARBA00017273"/>
    </source>
</evidence>
<dbReference type="InterPro" id="IPR004805">
    <property type="entry name" value="DnaE2/DnaE/PolC"/>
</dbReference>
<name>A0AA37SU21_9ALTE</name>
<evidence type="ECO:0000256" key="10">
    <source>
        <dbReference type="ARBA" id="ARBA00022932"/>
    </source>
</evidence>
<evidence type="ECO:0000256" key="3">
    <source>
        <dbReference type="ARBA" id="ARBA00012417"/>
    </source>
</evidence>
<dbReference type="InterPro" id="IPR011708">
    <property type="entry name" value="DNA_pol3_alpha_NTPase_dom"/>
</dbReference>
<dbReference type="InterPro" id="IPR023073">
    <property type="entry name" value="DnaE2"/>
</dbReference>
<dbReference type="CDD" id="cd07434">
    <property type="entry name" value="PHP_PolIIIA_DnaE2"/>
    <property type="match status" value="1"/>
</dbReference>
<dbReference type="SMART" id="SM00481">
    <property type="entry name" value="POLIIIAc"/>
    <property type="match status" value="1"/>
</dbReference>
<keyword evidence="6 13" id="KW-0808">Transferase</keyword>
<dbReference type="NCBIfam" id="TIGR00594">
    <property type="entry name" value="polc"/>
    <property type="match status" value="1"/>
</dbReference>
<dbReference type="InterPro" id="IPR004013">
    <property type="entry name" value="PHP_dom"/>
</dbReference>
<dbReference type="InterPro" id="IPR016195">
    <property type="entry name" value="Pol/histidinol_Pase-like"/>
</dbReference>
<organism evidence="15 16">
    <name type="scientific">Agaribacter marinus</name>
    <dbReference type="NCBI Taxonomy" id="1431249"/>
    <lineage>
        <taxon>Bacteria</taxon>
        <taxon>Pseudomonadati</taxon>
        <taxon>Pseudomonadota</taxon>
        <taxon>Gammaproteobacteria</taxon>
        <taxon>Alteromonadales</taxon>
        <taxon>Alteromonadaceae</taxon>
        <taxon>Agaribacter</taxon>
    </lineage>
</organism>
<evidence type="ECO:0000256" key="9">
    <source>
        <dbReference type="ARBA" id="ARBA00022763"/>
    </source>
</evidence>
<keyword evidence="5 13" id="KW-0963">Cytoplasm</keyword>
<dbReference type="HAMAP" id="MF_01902">
    <property type="entry name" value="DNApol_error_prone"/>
    <property type="match status" value="1"/>
</dbReference>
<dbReference type="Pfam" id="PF02811">
    <property type="entry name" value="PHP"/>
    <property type="match status" value="1"/>
</dbReference>
<dbReference type="GO" id="GO:0003676">
    <property type="term" value="F:nucleic acid binding"/>
    <property type="evidence" value="ECO:0007669"/>
    <property type="project" value="InterPro"/>
</dbReference>
<dbReference type="InterPro" id="IPR029460">
    <property type="entry name" value="DNAPol_HHH"/>
</dbReference>
<keyword evidence="8 13" id="KW-0235">DNA replication</keyword>
<evidence type="ECO:0000259" key="14">
    <source>
        <dbReference type="SMART" id="SM00481"/>
    </source>
</evidence>
<dbReference type="Proteomes" id="UP001156601">
    <property type="component" value="Unassembled WGS sequence"/>
</dbReference>
<evidence type="ECO:0000256" key="8">
    <source>
        <dbReference type="ARBA" id="ARBA00022705"/>
    </source>
</evidence>
<dbReference type="PANTHER" id="PTHR32294:SF4">
    <property type="entry name" value="ERROR-PRONE DNA POLYMERASE"/>
    <property type="match status" value="1"/>
</dbReference>
<dbReference type="InterPro" id="IPR003141">
    <property type="entry name" value="Pol/His_phosphatase_N"/>
</dbReference>
<comment type="catalytic activity">
    <reaction evidence="12 13">
        <text>DNA(n) + a 2'-deoxyribonucleoside 5'-triphosphate = DNA(n+1) + diphosphate</text>
        <dbReference type="Rhea" id="RHEA:22508"/>
        <dbReference type="Rhea" id="RHEA-COMP:17339"/>
        <dbReference type="Rhea" id="RHEA-COMP:17340"/>
        <dbReference type="ChEBI" id="CHEBI:33019"/>
        <dbReference type="ChEBI" id="CHEBI:61560"/>
        <dbReference type="ChEBI" id="CHEBI:173112"/>
        <dbReference type="EC" id="2.7.7.7"/>
    </reaction>
</comment>
<dbReference type="GO" id="GO:0003887">
    <property type="term" value="F:DNA-directed DNA polymerase activity"/>
    <property type="evidence" value="ECO:0007669"/>
    <property type="project" value="UniProtKB-UniRule"/>
</dbReference>